<reference evidence="8 9" key="1">
    <citation type="submission" date="2021-03" db="EMBL/GenBank/DDBJ databases">
        <title>Genomic Encyclopedia of Type Strains, Phase III (KMG-III): the genomes of soil and plant-associated and newly described type strains.</title>
        <authorList>
            <person name="Whitman W."/>
        </authorList>
    </citation>
    <scope>NUCLEOTIDE SEQUENCE [LARGE SCALE GENOMIC DNA]</scope>
    <source>
        <strain evidence="8 9">IMMIB AFH-6</strain>
    </source>
</reference>
<protein>
    <submittedName>
        <fullName evidence="8">Flippase GtrA</fullName>
    </submittedName>
</protein>
<organism evidence="8 9">
    <name type="scientific">Azospirillum rugosum</name>
    <dbReference type="NCBI Taxonomy" id="416170"/>
    <lineage>
        <taxon>Bacteria</taxon>
        <taxon>Pseudomonadati</taxon>
        <taxon>Pseudomonadota</taxon>
        <taxon>Alphaproteobacteria</taxon>
        <taxon>Rhodospirillales</taxon>
        <taxon>Azospirillaceae</taxon>
        <taxon>Azospirillum</taxon>
    </lineage>
</organism>
<feature type="transmembrane region" description="Helical" evidence="6">
    <location>
        <begin position="49"/>
        <end position="67"/>
    </location>
</feature>
<dbReference type="RefSeq" id="WP_209770169.1">
    <property type="nucleotide sequence ID" value="NZ_JAGINP010000023.1"/>
</dbReference>
<feature type="transmembrane region" description="Helical" evidence="6">
    <location>
        <begin position="21"/>
        <end position="43"/>
    </location>
</feature>
<dbReference type="EMBL" id="JAGINP010000023">
    <property type="protein sequence ID" value="MBP2295620.1"/>
    <property type="molecule type" value="Genomic_DNA"/>
</dbReference>
<keyword evidence="4 6" id="KW-1133">Transmembrane helix</keyword>
<sequence>MSGPARRSLRDLWAAVPWTAVRFALVGLLNTGVDFAVFLALMAVPGTPVLLANACGYGVGVLSSFLLNRSWTFRVRRDEAPLARRLPVFLAFNLVGLALSSLVVGLLVPAVHPLAAKVAATVATFAWNYWSSRRFVFTTPASTTPAA</sequence>
<dbReference type="PANTHER" id="PTHR38459">
    <property type="entry name" value="PROPHAGE BACTOPRENOL-LINKED GLUCOSE TRANSLOCASE HOMOLOG"/>
    <property type="match status" value="1"/>
</dbReference>
<dbReference type="Pfam" id="PF04138">
    <property type="entry name" value="GtrA_DPMS_TM"/>
    <property type="match status" value="1"/>
</dbReference>
<keyword evidence="9" id="KW-1185">Reference proteome</keyword>
<feature type="domain" description="GtrA/DPMS transmembrane" evidence="7">
    <location>
        <begin position="22"/>
        <end position="137"/>
    </location>
</feature>
<evidence type="ECO:0000256" key="5">
    <source>
        <dbReference type="ARBA" id="ARBA00023136"/>
    </source>
</evidence>
<gene>
    <name evidence="8" type="ORF">J2851_005431</name>
</gene>
<comment type="caution">
    <text evidence="8">The sequence shown here is derived from an EMBL/GenBank/DDBJ whole genome shotgun (WGS) entry which is preliminary data.</text>
</comment>
<evidence type="ECO:0000256" key="3">
    <source>
        <dbReference type="ARBA" id="ARBA00022692"/>
    </source>
</evidence>
<name>A0ABS4SST1_9PROT</name>
<evidence type="ECO:0000259" key="7">
    <source>
        <dbReference type="Pfam" id="PF04138"/>
    </source>
</evidence>
<accession>A0ABS4SST1</accession>
<dbReference type="InterPro" id="IPR051401">
    <property type="entry name" value="GtrA_CellWall_Glycosyl"/>
</dbReference>
<comment type="similarity">
    <text evidence="2">Belongs to the GtrA family.</text>
</comment>
<evidence type="ECO:0000313" key="8">
    <source>
        <dbReference type="EMBL" id="MBP2295620.1"/>
    </source>
</evidence>
<evidence type="ECO:0000313" key="9">
    <source>
        <dbReference type="Proteomes" id="UP000781958"/>
    </source>
</evidence>
<comment type="subcellular location">
    <subcellularLocation>
        <location evidence="1">Membrane</location>
        <topology evidence="1">Multi-pass membrane protein</topology>
    </subcellularLocation>
</comment>
<dbReference type="Proteomes" id="UP000781958">
    <property type="component" value="Unassembled WGS sequence"/>
</dbReference>
<evidence type="ECO:0000256" key="4">
    <source>
        <dbReference type="ARBA" id="ARBA00022989"/>
    </source>
</evidence>
<evidence type="ECO:0000256" key="6">
    <source>
        <dbReference type="SAM" id="Phobius"/>
    </source>
</evidence>
<feature type="transmembrane region" description="Helical" evidence="6">
    <location>
        <begin position="88"/>
        <end position="108"/>
    </location>
</feature>
<evidence type="ECO:0000256" key="1">
    <source>
        <dbReference type="ARBA" id="ARBA00004141"/>
    </source>
</evidence>
<keyword evidence="5 6" id="KW-0472">Membrane</keyword>
<dbReference type="InterPro" id="IPR007267">
    <property type="entry name" value="GtrA_DPMS_TM"/>
</dbReference>
<evidence type="ECO:0000256" key="2">
    <source>
        <dbReference type="ARBA" id="ARBA00009399"/>
    </source>
</evidence>
<dbReference type="PANTHER" id="PTHR38459:SF1">
    <property type="entry name" value="PROPHAGE BACTOPRENOL-LINKED GLUCOSE TRANSLOCASE HOMOLOG"/>
    <property type="match status" value="1"/>
</dbReference>
<keyword evidence="3 6" id="KW-0812">Transmembrane</keyword>
<proteinExistence type="inferred from homology"/>